<comment type="subcellular location">
    <subcellularLocation>
        <location evidence="2">Membrane</location>
    </subcellularLocation>
</comment>
<dbReference type="eggNOG" id="COG2205">
    <property type="taxonomic scope" value="Bacteria"/>
</dbReference>
<dbReference type="SUPFAM" id="SSF47384">
    <property type="entry name" value="Homodimeric domain of signal transducing histidine kinase"/>
    <property type="match status" value="1"/>
</dbReference>
<keyword evidence="8" id="KW-0067">ATP-binding</keyword>
<evidence type="ECO:0000256" key="1">
    <source>
        <dbReference type="ARBA" id="ARBA00000085"/>
    </source>
</evidence>
<reference evidence="13" key="2">
    <citation type="submission" date="2007-04" db="EMBL/GenBank/DDBJ databases">
        <title>Complete genome sequence of the nitrogen-fixing bacterium Azorhizobium caulinodans ORS571.</title>
        <authorList>
            <person name="Lee K.B."/>
            <person name="Backer P.D."/>
            <person name="Aono T."/>
            <person name="Liu C.T."/>
            <person name="Suzuki S."/>
            <person name="Suzuki T."/>
            <person name="Kaneko T."/>
            <person name="Yamada M."/>
            <person name="Tabata S."/>
            <person name="Kupfer D.M."/>
            <person name="Najar F.Z."/>
            <person name="Wiley G.B."/>
            <person name="Roe B."/>
            <person name="Binnewies T."/>
            <person name="Ussery D."/>
            <person name="Vereecke D."/>
            <person name="Gevers D."/>
            <person name="Holsters M."/>
            <person name="Oyaizu H."/>
        </authorList>
    </citation>
    <scope>NUCLEOTIDE SEQUENCE [LARGE SCALE GENOMIC DNA]</scope>
    <source>
        <strain evidence="13">ATCC 43989 / DSM 5975 / JCM 20966 / LMG 6465 / NBRC 14845 / NCIMB 13405 / ORS 571</strain>
    </source>
</reference>
<sequence>MTRFKLPLRLALIIAGGLVIAQMLMTAAYFTDRRLNGEGVAGSMATQVGALAQLLDRLPEPDRALALDAVSGPGFRARIAPQPETGETKRPPLLERVPLLERLIRAQLGKNDPREVTVVLDTAFGGRWIPMMLSWPARELRMTVGLADGRFLLVRARGELTARLFGVPVGLVAGLLGIAVALATVLAVRRETRPISELSAALDRFGTSLEPQRVEPRGAPDVRRLAETFDAMQRRIVELVRNRSLVLGAMSHDLATYVTRLRLRIALLPEGPQTARAQRDLEEMQALLADTLDFARGSFTGRDGASTDFAALVAEECAGREAEGAPVHFSAPSVPCRVAAAPSALKRLAANLIGNAIAYGGRADVSLMRDGDAVDLVVEDRGPGVPEAERERVFEPFYRLDASRSRETGGAGLGLTIVRQITDSIGGTVGIADRPGGGARVTARLPLVAD</sequence>
<keyword evidence="9" id="KW-0812">Transmembrane</keyword>
<feature type="transmembrane region" description="Helical" evidence="9">
    <location>
        <begin position="164"/>
        <end position="188"/>
    </location>
</feature>
<dbReference type="SMART" id="SM00387">
    <property type="entry name" value="HATPase_c"/>
    <property type="match status" value="1"/>
</dbReference>
<dbReference type="InterPro" id="IPR036890">
    <property type="entry name" value="HATPase_C_sf"/>
</dbReference>
<reference evidence="12 13" key="1">
    <citation type="journal article" date="2007" name="Appl. Environ. Microbiol.">
        <title>Rhizobial factors required for stem nodule maturation and maintenance in Sesbania rostrata-Azorhizobium caulinodans ORS571 symbiosis.</title>
        <authorList>
            <person name="Suzuki S."/>
            <person name="Aono T."/>
            <person name="Lee KB."/>
            <person name="Suzuki T."/>
            <person name="Liu CT."/>
            <person name="Miwa H."/>
            <person name="Wakao S."/>
            <person name="Iki T."/>
            <person name="Oyaizu H."/>
        </authorList>
    </citation>
    <scope>NUCLEOTIDE SEQUENCE [LARGE SCALE GENOMIC DNA]</scope>
    <source>
        <strain evidence="13">ATCC 43989 / DSM 5975 / JCM 20966 / LMG 6465 / NBRC 14845 / NCIMB 13405 / ORS 571</strain>
    </source>
</reference>
<dbReference type="SMART" id="SM00304">
    <property type="entry name" value="HAMP"/>
    <property type="match status" value="1"/>
</dbReference>
<dbReference type="Gene3D" id="3.30.565.10">
    <property type="entry name" value="Histidine kinase-like ATPase, C-terminal domain"/>
    <property type="match status" value="1"/>
</dbReference>
<dbReference type="InterPro" id="IPR003594">
    <property type="entry name" value="HATPase_dom"/>
</dbReference>
<evidence type="ECO:0000313" key="12">
    <source>
        <dbReference type="EMBL" id="BAF86163.1"/>
    </source>
</evidence>
<dbReference type="Pfam" id="PF00672">
    <property type="entry name" value="HAMP"/>
    <property type="match status" value="1"/>
</dbReference>
<dbReference type="EC" id="2.7.13.3" evidence="3"/>
<dbReference type="Proteomes" id="UP000000270">
    <property type="component" value="Chromosome"/>
</dbReference>
<gene>
    <name evidence="12" type="ordered locus">AZC_0165</name>
</gene>
<keyword evidence="7 12" id="KW-0418">Kinase</keyword>
<accession>A8IH26</accession>
<evidence type="ECO:0000313" key="13">
    <source>
        <dbReference type="Proteomes" id="UP000000270"/>
    </source>
</evidence>
<reference evidence="12 13" key="3">
    <citation type="journal article" date="2008" name="BMC Genomics">
        <title>The genome of the versatile nitrogen fixer Azorhizobium caulinodans ORS571.</title>
        <authorList>
            <person name="Lee KB."/>
            <person name="Backer P.D."/>
            <person name="Aono T."/>
            <person name="Liu CT."/>
            <person name="Suzuki S."/>
            <person name="Suzuki T."/>
            <person name="Kaneko T."/>
            <person name="Yamada M."/>
            <person name="Tabata S."/>
            <person name="Kupfer D.M."/>
            <person name="Najar F.Z."/>
            <person name="Wiley G.B."/>
            <person name="Roe B."/>
            <person name="Binnewies T.T."/>
            <person name="Ussery D.W."/>
            <person name="D'Haeze W."/>
            <person name="Herder J.D."/>
            <person name="Gevers D."/>
            <person name="Vereecke D."/>
            <person name="Holsters M."/>
            <person name="Oyaizu H."/>
        </authorList>
    </citation>
    <scope>NUCLEOTIDE SEQUENCE [LARGE SCALE GENOMIC DNA]</scope>
    <source>
        <strain evidence="13">ATCC 43989 / DSM 5975 / JCM 20966 / LMG 6465 / NBRC 14845 / NCIMB 13405 / ORS 571</strain>
    </source>
</reference>
<feature type="domain" description="Histidine kinase" evidence="10">
    <location>
        <begin position="249"/>
        <end position="449"/>
    </location>
</feature>
<dbReference type="PANTHER" id="PTHR44936">
    <property type="entry name" value="SENSOR PROTEIN CREC"/>
    <property type="match status" value="1"/>
</dbReference>
<keyword evidence="13" id="KW-1185">Reference proteome</keyword>
<proteinExistence type="predicted"/>
<dbReference type="PANTHER" id="PTHR44936:SF10">
    <property type="entry name" value="SENSOR PROTEIN RSTB"/>
    <property type="match status" value="1"/>
</dbReference>
<dbReference type="Pfam" id="PF02518">
    <property type="entry name" value="HATPase_c"/>
    <property type="match status" value="1"/>
</dbReference>
<evidence type="ECO:0000259" key="11">
    <source>
        <dbReference type="PROSITE" id="PS50885"/>
    </source>
</evidence>
<dbReference type="InterPro" id="IPR036097">
    <property type="entry name" value="HisK_dim/P_sf"/>
</dbReference>
<evidence type="ECO:0000256" key="2">
    <source>
        <dbReference type="ARBA" id="ARBA00004370"/>
    </source>
</evidence>
<evidence type="ECO:0000256" key="9">
    <source>
        <dbReference type="SAM" id="Phobius"/>
    </source>
</evidence>
<reference evidence="12 13" key="5">
    <citation type="journal article" date="2010" name="Appl. Environ. Microbiol.">
        <title>phrR-like gene praR of Azorhizobium caulinodans ORS571 is essential for symbiosis with Sesbania rostrata and is involved in expression of reb genes.</title>
        <authorList>
            <person name="Akiba N."/>
            <person name="Aono T."/>
            <person name="Toyazaki H."/>
            <person name="Sato S."/>
            <person name="Oyaizu H."/>
        </authorList>
    </citation>
    <scope>NUCLEOTIDE SEQUENCE [LARGE SCALE GENOMIC DNA]</scope>
    <source>
        <strain evidence="13">ATCC 43989 / DSM 5975 / JCM 20966 / LMG 6465 / NBRC 14845 / NCIMB 13405 / ORS 571</strain>
    </source>
</reference>
<organism evidence="12 13">
    <name type="scientific">Azorhizobium caulinodans (strain ATCC 43989 / DSM 5975 / JCM 20966 / LMG 6465 / NBRC 14845 / NCIMB 13405 / ORS 571)</name>
    <dbReference type="NCBI Taxonomy" id="438753"/>
    <lineage>
        <taxon>Bacteria</taxon>
        <taxon>Pseudomonadati</taxon>
        <taxon>Pseudomonadota</taxon>
        <taxon>Alphaproteobacteria</taxon>
        <taxon>Hyphomicrobiales</taxon>
        <taxon>Xanthobacteraceae</taxon>
        <taxon>Azorhizobium</taxon>
    </lineage>
</organism>
<dbReference type="KEGG" id="azc:AZC_0165"/>
<dbReference type="PRINTS" id="PR00344">
    <property type="entry name" value="BCTRLSENSOR"/>
</dbReference>
<keyword evidence="9" id="KW-1133">Transmembrane helix</keyword>
<dbReference type="GO" id="GO:0000155">
    <property type="term" value="F:phosphorelay sensor kinase activity"/>
    <property type="evidence" value="ECO:0007669"/>
    <property type="project" value="InterPro"/>
</dbReference>
<dbReference type="Gene3D" id="1.10.287.130">
    <property type="match status" value="1"/>
</dbReference>
<dbReference type="GO" id="GO:0005524">
    <property type="term" value="F:ATP binding"/>
    <property type="evidence" value="ECO:0007669"/>
    <property type="project" value="UniProtKB-KW"/>
</dbReference>
<evidence type="ECO:0000256" key="8">
    <source>
        <dbReference type="ARBA" id="ARBA00022840"/>
    </source>
</evidence>
<name>A8IH26_AZOC5</name>
<dbReference type="CDD" id="cd00075">
    <property type="entry name" value="HATPase"/>
    <property type="match status" value="1"/>
</dbReference>
<evidence type="ECO:0000256" key="5">
    <source>
        <dbReference type="ARBA" id="ARBA00022679"/>
    </source>
</evidence>
<comment type="catalytic activity">
    <reaction evidence="1">
        <text>ATP + protein L-histidine = ADP + protein N-phospho-L-histidine.</text>
        <dbReference type="EC" id="2.7.13.3"/>
    </reaction>
</comment>
<dbReference type="HOGENOM" id="CLU_000445_89_27_5"/>
<evidence type="ECO:0000259" key="10">
    <source>
        <dbReference type="PROSITE" id="PS50109"/>
    </source>
</evidence>
<dbReference type="STRING" id="438753.AZC_0165"/>
<dbReference type="InterPro" id="IPR050980">
    <property type="entry name" value="2C_sensor_his_kinase"/>
</dbReference>
<dbReference type="PROSITE" id="PS50109">
    <property type="entry name" value="HIS_KIN"/>
    <property type="match status" value="1"/>
</dbReference>
<dbReference type="InterPro" id="IPR003660">
    <property type="entry name" value="HAMP_dom"/>
</dbReference>
<feature type="transmembrane region" description="Helical" evidence="9">
    <location>
        <begin position="6"/>
        <end position="30"/>
    </location>
</feature>
<evidence type="ECO:0000256" key="4">
    <source>
        <dbReference type="ARBA" id="ARBA00022553"/>
    </source>
</evidence>
<feature type="domain" description="HAMP" evidence="11">
    <location>
        <begin position="189"/>
        <end position="241"/>
    </location>
</feature>
<dbReference type="EMBL" id="AP009384">
    <property type="protein sequence ID" value="BAF86163.1"/>
    <property type="molecule type" value="Genomic_DNA"/>
</dbReference>
<dbReference type="InterPro" id="IPR005467">
    <property type="entry name" value="His_kinase_dom"/>
</dbReference>
<keyword evidence="5" id="KW-0808">Transferase</keyword>
<reference evidence="12 13" key="4">
    <citation type="journal article" date="2009" name="Appl. Environ. Microbiol.">
        <title>Comparative genome-wide transcriptional profiling of Azorhizobium caulinodans ORS571 grown under free-living and symbiotic conditions.</title>
        <authorList>
            <person name="Tsukada S."/>
            <person name="Aono T."/>
            <person name="Akiba N."/>
            <person name="Lee KB."/>
            <person name="Liu CT."/>
            <person name="Toyazaki H."/>
            <person name="Oyaizu H."/>
        </authorList>
    </citation>
    <scope>NUCLEOTIDE SEQUENCE [LARGE SCALE GENOMIC DNA]</scope>
    <source>
        <strain evidence="13">ATCC 43989 / DSM 5975 / JCM 20966 / LMG 6465 / NBRC 14845 / NCIMB 13405 / ORS 571</strain>
    </source>
</reference>
<dbReference type="AlphaFoldDB" id="A8IH26"/>
<reference evidence="12 13" key="6">
    <citation type="journal article" date="2011" name="Appl. Environ. Microbiol.">
        <title>Involvement of the azorhizobial chromosome partition gene (parA) in the onset of bacteroid differentiation during Sesbania rostrata stem nodule development.</title>
        <authorList>
            <person name="Liu CT."/>
            <person name="Lee KB."/>
            <person name="Wang YS."/>
            <person name="Peng MH."/>
            <person name="Lee KT."/>
            <person name="Suzuki S."/>
            <person name="Suzuki T."/>
            <person name="Oyaizu H."/>
        </authorList>
    </citation>
    <scope>NUCLEOTIDE SEQUENCE [LARGE SCALE GENOMIC DNA]</scope>
    <source>
        <strain evidence="13">ATCC 43989 / DSM 5975 / JCM 20966 / LMG 6465 / NBRC 14845 / NCIMB 13405 / ORS 571</strain>
    </source>
</reference>
<evidence type="ECO:0000256" key="3">
    <source>
        <dbReference type="ARBA" id="ARBA00012438"/>
    </source>
</evidence>
<dbReference type="CDD" id="cd06225">
    <property type="entry name" value="HAMP"/>
    <property type="match status" value="1"/>
</dbReference>
<keyword evidence="4" id="KW-0597">Phosphoprotein</keyword>
<dbReference type="SUPFAM" id="SSF55874">
    <property type="entry name" value="ATPase domain of HSP90 chaperone/DNA topoisomerase II/histidine kinase"/>
    <property type="match status" value="1"/>
</dbReference>
<evidence type="ECO:0000256" key="7">
    <source>
        <dbReference type="ARBA" id="ARBA00022777"/>
    </source>
</evidence>
<dbReference type="PROSITE" id="PS50885">
    <property type="entry name" value="HAMP"/>
    <property type="match status" value="1"/>
</dbReference>
<protein>
    <recommendedName>
        <fullName evidence="3">histidine kinase</fullName>
        <ecNumber evidence="3">2.7.13.3</ecNumber>
    </recommendedName>
</protein>
<dbReference type="GO" id="GO:0005886">
    <property type="term" value="C:plasma membrane"/>
    <property type="evidence" value="ECO:0007669"/>
    <property type="project" value="TreeGrafter"/>
</dbReference>
<dbReference type="InterPro" id="IPR004358">
    <property type="entry name" value="Sig_transdc_His_kin-like_C"/>
</dbReference>
<evidence type="ECO:0000256" key="6">
    <source>
        <dbReference type="ARBA" id="ARBA00022741"/>
    </source>
</evidence>
<keyword evidence="9" id="KW-0472">Membrane</keyword>
<keyword evidence="6" id="KW-0547">Nucleotide-binding</keyword>